<dbReference type="PANTHER" id="PTHR24229">
    <property type="entry name" value="NEUROPEPTIDES RECEPTOR"/>
    <property type="match status" value="1"/>
</dbReference>
<dbReference type="GO" id="GO:0042923">
    <property type="term" value="F:neuropeptide binding"/>
    <property type="evidence" value="ECO:0007669"/>
    <property type="project" value="TreeGrafter"/>
</dbReference>
<dbReference type="GO" id="GO:0043005">
    <property type="term" value="C:neuron projection"/>
    <property type="evidence" value="ECO:0007669"/>
    <property type="project" value="TreeGrafter"/>
</dbReference>
<feature type="transmembrane region" description="Helical" evidence="9">
    <location>
        <begin position="237"/>
        <end position="258"/>
    </location>
</feature>
<evidence type="ECO:0000313" key="11">
    <source>
        <dbReference type="Proteomes" id="UP000504632"/>
    </source>
</evidence>
<name>A0A6J2V8A8_CHACN</name>
<evidence type="ECO:0000313" key="12">
    <source>
        <dbReference type="RefSeq" id="XP_030628003.1"/>
    </source>
</evidence>
<reference evidence="12" key="1">
    <citation type="submission" date="2025-08" db="UniProtKB">
        <authorList>
            <consortium name="RefSeq"/>
        </authorList>
    </citation>
    <scope>IDENTIFICATION</scope>
</reference>
<dbReference type="AlphaFoldDB" id="A0A6J2V8A8"/>
<feature type="transmembrane region" description="Helical" evidence="9">
    <location>
        <begin position="14"/>
        <end position="34"/>
    </location>
</feature>
<evidence type="ECO:0000256" key="8">
    <source>
        <dbReference type="ARBA" id="ARBA00023224"/>
    </source>
</evidence>
<dbReference type="OrthoDB" id="8930837at2759"/>
<dbReference type="SUPFAM" id="SSF81321">
    <property type="entry name" value="Family A G protein-coupled receptor-like"/>
    <property type="match status" value="1"/>
</dbReference>
<dbReference type="Pfam" id="PF00001">
    <property type="entry name" value="7tm_1"/>
    <property type="match status" value="1"/>
</dbReference>
<evidence type="ECO:0000256" key="5">
    <source>
        <dbReference type="ARBA" id="ARBA00023040"/>
    </source>
</evidence>
<keyword evidence="6 9" id="KW-0472">Membrane</keyword>
<keyword evidence="5" id="KW-0297">G-protein coupled receptor</keyword>
<feature type="transmembrane region" description="Helical" evidence="9">
    <location>
        <begin position="278"/>
        <end position="299"/>
    </location>
</feature>
<evidence type="ECO:0000256" key="4">
    <source>
        <dbReference type="ARBA" id="ARBA00022989"/>
    </source>
</evidence>
<feature type="transmembrane region" description="Helical" evidence="9">
    <location>
        <begin position="127"/>
        <end position="148"/>
    </location>
</feature>
<keyword evidence="8" id="KW-0807">Transducer</keyword>
<sequence>MNIKPMEEVIISLVALRILISIIGIFGNLFLILAIFQVKQLKTYEIFLIGLTASNLEEIVVVDIYDIYMRYKSSVSIWLCQTLKFWTIIGQVGSILFTLVISIYRYQKLRDTDTRLNLPIHMDKIRVAMGLCVFCGFLAALFAVPTYVLKLDGHLENSTTRRCPPDFFLCSKTNCPTVNRVYKFLFIVICNLLPLIIVTGTSMLILKVLIVQQRVIAVLQGRGSVITNRQRPRNKGLHRSTVAVLVAMAVFQVDWILYLVLHLAFEPNSFSAWSEVEFFITTSYTAISPYIYGIGSNLFSLKHFMN</sequence>
<proteinExistence type="predicted"/>
<dbReference type="GO" id="GO:0005886">
    <property type="term" value="C:plasma membrane"/>
    <property type="evidence" value="ECO:0007669"/>
    <property type="project" value="UniProtKB-SubCell"/>
</dbReference>
<gene>
    <name evidence="12" type="primary">ora6</name>
</gene>
<keyword evidence="3 9" id="KW-0812">Transmembrane</keyword>
<evidence type="ECO:0000256" key="3">
    <source>
        <dbReference type="ARBA" id="ARBA00022692"/>
    </source>
</evidence>
<dbReference type="InterPro" id="IPR000276">
    <property type="entry name" value="GPCR_Rhodpsn"/>
</dbReference>
<dbReference type="Proteomes" id="UP000504632">
    <property type="component" value="Chromosome 4"/>
</dbReference>
<accession>A0A6J2V8A8</accession>
<dbReference type="GeneID" id="115810217"/>
<evidence type="ECO:0000259" key="10">
    <source>
        <dbReference type="PROSITE" id="PS50262"/>
    </source>
</evidence>
<dbReference type="RefSeq" id="XP_030628003.1">
    <property type="nucleotide sequence ID" value="XM_030772143.1"/>
</dbReference>
<protein>
    <submittedName>
        <fullName evidence="12">Apelin receptor</fullName>
    </submittedName>
</protein>
<dbReference type="GO" id="GO:0004994">
    <property type="term" value="F:somatostatin receptor activity"/>
    <property type="evidence" value="ECO:0007669"/>
    <property type="project" value="TreeGrafter"/>
</dbReference>
<dbReference type="GO" id="GO:0071392">
    <property type="term" value="P:cellular response to estradiol stimulus"/>
    <property type="evidence" value="ECO:0007669"/>
    <property type="project" value="TreeGrafter"/>
</dbReference>
<evidence type="ECO:0000256" key="2">
    <source>
        <dbReference type="ARBA" id="ARBA00022475"/>
    </source>
</evidence>
<dbReference type="InParanoid" id="A0A6J2V8A8"/>
<keyword evidence="4 9" id="KW-1133">Transmembrane helix</keyword>
<evidence type="ECO:0000256" key="1">
    <source>
        <dbReference type="ARBA" id="ARBA00004651"/>
    </source>
</evidence>
<evidence type="ECO:0000256" key="7">
    <source>
        <dbReference type="ARBA" id="ARBA00023170"/>
    </source>
</evidence>
<dbReference type="InterPro" id="IPR017452">
    <property type="entry name" value="GPCR_Rhodpsn_7TM"/>
</dbReference>
<evidence type="ECO:0000256" key="9">
    <source>
        <dbReference type="SAM" id="Phobius"/>
    </source>
</evidence>
<dbReference type="CDD" id="cd00637">
    <property type="entry name" value="7tm_classA_rhodopsin-like"/>
    <property type="match status" value="1"/>
</dbReference>
<organism evidence="11 12">
    <name type="scientific">Chanos chanos</name>
    <name type="common">Milkfish</name>
    <name type="synonym">Mugil chanos</name>
    <dbReference type="NCBI Taxonomy" id="29144"/>
    <lineage>
        <taxon>Eukaryota</taxon>
        <taxon>Metazoa</taxon>
        <taxon>Chordata</taxon>
        <taxon>Craniata</taxon>
        <taxon>Vertebrata</taxon>
        <taxon>Euteleostomi</taxon>
        <taxon>Actinopterygii</taxon>
        <taxon>Neopterygii</taxon>
        <taxon>Teleostei</taxon>
        <taxon>Ostariophysi</taxon>
        <taxon>Gonorynchiformes</taxon>
        <taxon>Chanidae</taxon>
        <taxon>Chanos</taxon>
    </lineage>
</organism>
<feature type="transmembrane region" description="Helical" evidence="9">
    <location>
        <begin position="184"/>
        <end position="206"/>
    </location>
</feature>
<evidence type="ECO:0000256" key="6">
    <source>
        <dbReference type="ARBA" id="ARBA00023136"/>
    </source>
</evidence>
<dbReference type="CTD" id="100499249"/>
<dbReference type="PRINTS" id="PR00237">
    <property type="entry name" value="GPCRRHODOPSN"/>
</dbReference>
<dbReference type="Gene3D" id="1.20.1070.10">
    <property type="entry name" value="Rhodopsin 7-helix transmembrane proteins"/>
    <property type="match status" value="1"/>
</dbReference>
<dbReference type="GO" id="GO:0071385">
    <property type="term" value="P:cellular response to glucocorticoid stimulus"/>
    <property type="evidence" value="ECO:0007669"/>
    <property type="project" value="TreeGrafter"/>
</dbReference>
<feature type="domain" description="G-protein coupled receptors family 1 profile" evidence="10">
    <location>
        <begin position="27"/>
        <end position="292"/>
    </location>
</feature>
<dbReference type="PROSITE" id="PS50262">
    <property type="entry name" value="G_PROTEIN_RECEP_F1_2"/>
    <property type="match status" value="1"/>
</dbReference>
<keyword evidence="11" id="KW-1185">Reference proteome</keyword>
<dbReference type="PANTHER" id="PTHR24229:SF6">
    <property type="entry name" value="SOMATOSTATIN RECEPTOR TYPE 2"/>
    <property type="match status" value="1"/>
</dbReference>
<keyword evidence="2" id="KW-1003">Cell membrane</keyword>
<comment type="subcellular location">
    <subcellularLocation>
        <location evidence="1">Cell membrane</location>
        <topology evidence="1">Multi-pass membrane protein</topology>
    </subcellularLocation>
</comment>
<feature type="transmembrane region" description="Helical" evidence="9">
    <location>
        <begin position="85"/>
        <end position="106"/>
    </location>
</feature>
<keyword evidence="7 12" id="KW-0675">Receptor</keyword>